<protein>
    <recommendedName>
        <fullName evidence="3">Tc1-like transposase DDE domain-containing protein</fullName>
    </recommendedName>
</protein>
<proteinExistence type="predicted"/>
<sequence length="88" mass="9685">RAPWGKCAPVTQPFVHNRWFSICGALGLDGGINTAKVVEGSLNHERFISYLCVSVLPLTSPYPGLRSVLILDNTCIHHSQEIENLVRA</sequence>
<dbReference type="Proteomes" id="UP001175228">
    <property type="component" value="Unassembled WGS sequence"/>
</dbReference>
<name>A0AA39U8S5_9AGAR</name>
<feature type="non-terminal residue" evidence="1">
    <location>
        <position position="1"/>
    </location>
</feature>
<keyword evidence="2" id="KW-1185">Reference proteome</keyword>
<accession>A0AA39U8S5</accession>
<evidence type="ECO:0008006" key="3">
    <source>
        <dbReference type="Google" id="ProtNLM"/>
    </source>
</evidence>
<evidence type="ECO:0000313" key="1">
    <source>
        <dbReference type="EMBL" id="KAK0473534.1"/>
    </source>
</evidence>
<evidence type="ECO:0000313" key="2">
    <source>
        <dbReference type="Proteomes" id="UP001175228"/>
    </source>
</evidence>
<comment type="caution">
    <text evidence="1">The sequence shown here is derived from an EMBL/GenBank/DDBJ whole genome shotgun (WGS) entry which is preliminary data.</text>
</comment>
<gene>
    <name evidence="1" type="ORF">EDD18DRAFT_1092084</name>
</gene>
<organism evidence="1 2">
    <name type="scientific">Armillaria luteobubalina</name>
    <dbReference type="NCBI Taxonomy" id="153913"/>
    <lineage>
        <taxon>Eukaryota</taxon>
        <taxon>Fungi</taxon>
        <taxon>Dikarya</taxon>
        <taxon>Basidiomycota</taxon>
        <taxon>Agaricomycotina</taxon>
        <taxon>Agaricomycetes</taxon>
        <taxon>Agaricomycetidae</taxon>
        <taxon>Agaricales</taxon>
        <taxon>Marasmiineae</taxon>
        <taxon>Physalacriaceae</taxon>
        <taxon>Armillaria</taxon>
    </lineage>
</organism>
<dbReference type="AlphaFoldDB" id="A0AA39U8S5"/>
<reference evidence="1" key="1">
    <citation type="submission" date="2023-06" db="EMBL/GenBank/DDBJ databases">
        <authorList>
            <consortium name="Lawrence Berkeley National Laboratory"/>
            <person name="Ahrendt S."/>
            <person name="Sahu N."/>
            <person name="Indic B."/>
            <person name="Wong-Bajracharya J."/>
            <person name="Merenyi Z."/>
            <person name="Ke H.-M."/>
            <person name="Monk M."/>
            <person name="Kocsube S."/>
            <person name="Drula E."/>
            <person name="Lipzen A."/>
            <person name="Balint B."/>
            <person name="Henrissat B."/>
            <person name="Andreopoulos B."/>
            <person name="Martin F.M."/>
            <person name="Harder C.B."/>
            <person name="Rigling D."/>
            <person name="Ford K.L."/>
            <person name="Foster G.D."/>
            <person name="Pangilinan J."/>
            <person name="Papanicolaou A."/>
            <person name="Barry K."/>
            <person name="LaButti K."/>
            <person name="Viragh M."/>
            <person name="Koriabine M."/>
            <person name="Yan M."/>
            <person name="Riley R."/>
            <person name="Champramary S."/>
            <person name="Plett K.L."/>
            <person name="Tsai I.J."/>
            <person name="Slot J."/>
            <person name="Sipos G."/>
            <person name="Plett J."/>
            <person name="Nagy L.G."/>
            <person name="Grigoriev I.V."/>
        </authorList>
    </citation>
    <scope>NUCLEOTIDE SEQUENCE</scope>
    <source>
        <strain evidence="1">HWK02</strain>
    </source>
</reference>
<dbReference type="EMBL" id="JAUEPU010000206">
    <property type="protein sequence ID" value="KAK0473534.1"/>
    <property type="molecule type" value="Genomic_DNA"/>
</dbReference>